<reference evidence="2 3" key="1">
    <citation type="submission" date="2019-09" db="EMBL/GenBank/DDBJ databases">
        <title>YIM 48816 draft genome.</title>
        <authorList>
            <person name="Jiang L."/>
        </authorList>
    </citation>
    <scope>NUCLEOTIDE SEQUENCE [LARGE SCALE GENOMIC DNA]</scope>
    <source>
        <strain evidence="2 3">YIM 48816</strain>
    </source>
</reference>
<dbReference type="EMBL" id="VZZK01000088">
    <property type="protein sequence ID" value="KAB1068514.1"/>
    <property type="molecule type" value="Genomic_DNA"/>
</dbReference>
<feature type="domain" description="Putative Flp pilus-assembly TadG-like N-terminal" evidence="1">
    <location>
        <begin position="16"/>
        <end position="58"/>
    </location>
</feature>
<dbReference type="InterPro" id="IPR028087">
    <property type="entry name" value="Tad_N"/>
</dbReference>
<evidence type="ECO:0000259" key="1">
    <source>
        <dbReference type="Pfam" id="PF13400"/>
    </source>
</evidence>
<dbReference type="AlphaFoldDB" id="A0A6L3SRX7"/>
<sequence>MLSLISPHRFGREQGGNFASVFALSLIPMLALGGFGIDYGTNLAVQAKAQNAVDATILTLGKLQTSVTDDELQRKADLQVRSLLIDSRVQSMAVTAKRDVDTIRVQLTGTTPATLTKIMGFRSLPLRVSGTVKRGTGNLEVALVLDNTGSMKGAKLTNLKAAANDLVGSMFAEVDPAKPNSLKMAVVPFSMTVNIGSAYAKSAWMDTDAKSSIHKEVFAVKDATANRFTLFGNMKVNWAGCVESRPYPYDVREAPPTIATPDTLYVPFFAPDESDQDNDRVNDYMNDYPSGTWNQSSNDRTRQSQIAKYAKNSINVSASSTQAGTGYRYGPNSGCEIQPLTRLTASKATVTDAINAMTIIGDTNIAMGLLWGWHVLSPNAPFSDGVAYTDEKTQKFAILMTDGANQTATAASDNRSYYSGIGFVWANRLGTTSNDMAARTAAMDARTAELCTNMKAAGIQIYTVRVEVSQGTSDLLKNCASSPTMFYDVQNSANLTEVFRSIGSSINELRIYK</sequence>
<keyword evidence="3" id="KW-1185">Reference proteome</keyword>
<dbReference type="InterPro" id="IPR036465">
    <property type="entry name" value="vWFA_dom_sf"/>
</dbReference>
<name>A0A6L3SRX7_9HYPH</name>
<evidence type="ECO:0000313" key="2">
    <source>
        <dbReference type="EMBL" id="KAB1068514.1"/>
    </source>
</evidence>
<dbReference type="OrthoDB" id="7522752at2"/>
<evidence type="ECO:0000313" key="3">
    <source>
        <dbReference type="Proteomes" id="UP000474159"/>
    </source>
</evidence>
<comment type="caution">
    <text evidence="2">The sequence shown here is derived from an EMBL/GenBank/DDBJ whole genome shotgun (WGS) entry which is preliminary data.</text>
</comment>
<accession>A0A6L3SRX7</accession>
<dbReference type="SUPFAM" id="SSF53300">
    <property type="entry name" value="vWA-like"/>
    <property type="match status" value="1"/>
</dbReference>
<dbReference type="RefSeq" id="WP_151005866.1">
    <property type="nucleotide sequence ID" value="NZ_BPQY01000534.1"/>
</dbReference>
<dbReference type="Pfam" id="PF13400">
    <property type="entry name" value="Tad"/>
    <property type="match status" value="1"/>
</dbReference>
<dbReference type="Proteomes" id="UP000474159">
    <property type="component" value="Unassembled WGS sequence"/>
</dbReference>
<organism evidence="2 3">
    <name type="scientific">Methylobacterium soli</name>
    <dbReference type="NCBI Taxonomy" id="553447"/>
    <lineage>
        <taxon>Bacteria</taxon>
        <taxon>Pseudomonadati</taxon>
        <taxon>Pseudomonadota</taxon>
        <taxon>Alphaproteobacteria</taxon>
        <taxon>Hyphomicrobiales</taxon>
        <taxon>Methylobacteriaceae</taxon>
        <taxon>Methylobacterium</taxon>
    </lineage>
</organism>
<proteinExistence type="predicted"/>
<protein>
    <submittedName>
        <fullName evidence="2">Pilus assembly protein</fullName>
    </submittedName>
</protein>
<dbReference type="Gene3D" id="3.40.50.410">
    <property type="entry name" value="von Willebrand factor, type A domain"/>
    <property type="match status" value="1"/>
</dbReference>
<gene>
    <name evidence="2" type="ORF">F6X53_31675</name>
</gene>